<evidence type="ECO:0000313" key="12">
    <source>
        <dbReference type="EnsemblFungi" id="FOXG_14153P0"/>
    </source>
</evidence>
<evidence type="ECO:0000259" key="11">
    <source>
        <dbReference type="Pfam" id="PF20255"/>
    </source>
</evidence>
<protein>
    <recommendedName>
        <fullName evidence="2">ubiquitinyl hydrolase 1</fullName>
        <ecNumber evidence="2">3.4.19.12</ecNumber>
    </recommendedName>
</protein>
<dbReference type="Pfam" id="PF12359">
    <property type="entry name" value="DUF3645"/>
    <property type="match status" value="1"/>
</dbReference>
<sequence>MTYVHDKPATLTKANLEYLAHHIFLPTKLPGGDDSSAKNEILMVNFVLDTLVRFMGECTSEDETAIEACVAMIKGLKISKSAQGSLSANDAQEVLRHLSPQAPVALLHVAAQNGGVLVRKTITSAIFETFELSPANKAVMTTQGRLVRQFPANATEISSLDFEDETFLSVFTKTLEKMSYQTVQETVHKARKAEQEHDEDRETVEPRIVTDLLPSMLRGVGKQVAVPGICKNTREEVMWSNSKLPWRRSPVWFLIRVGLQLTMTRLARKDKDPYKEFMVFLMAQVLDVAVKQDVKSDMLHTMSTKLSRRLCKLKYRSNGRWLQSIQQIMSEASKCLARRWGRIRKREEKLLKLNDLQKPEMEDSLHFSLLKMEEFLTSIPERRKHIEFPNFIPTSHVRPLDGNNLPTYTAGDETYLPFRLAMIESWIAANLDTWLNSHIEEENLCGDLKRLVQSYHSEASRWYSSRPEGASRMLLTIGELWVAADKAAIHALPMLRCYEHEVPTEVWQTLLLASMADMERLHSLEAYLLNRQRVAQSKNRPSIFRSYGHRDSFPVQYFSGSVEHQQLKAEIEERALAQRQAKIEELRRLKKQYETLMQRFNDAKCDEYPQEEYGITVWRHSYACVRHGYLSKANNLQIQVHEWPLPKNTLGAQATVFELAVPPTFSEWRDITLYLINDVLLSQPFGVHHPNPSYSLRAYQPLDKFFRTRRDYRIHLVSEAKPNVVTHRRDKPIQYCTDFDVCVNNGLRYQYYDGNQNCFLEELLPTEGLSNLCTFDLPKRAQALKRFLVRTWLKPEGETPNEVIASQSDCPEYLSLSEHKVLAELPYGYNIQWMSILTQLAMPKIDFNKTETAIFLLQMSLQAGPRSSTSTRCTHLRLKDREFGHQMLEHLTKGVSHIQENWESYTALSSYTLLASRLLSQVPSELSHAFLGLLEKCRRISYRWLTTILERVQETTSETRRSGLLKTALTIALICGDSFNVYDGFLPVILADAKQASMLVECSIIIYNNASLKSETETTLRGILFDRWSYTMHRVCAILVEQNHLASSCLDLAIKRHWPAFQPTASWTLAAESSYWFETTNRGHHQVHYNILTGELLVNGLPLTRLPEQYERHDDYERLFEGLILNVMPSNLPGMRFCTTQQFQGHIVHFGMQDQDLLVRLEVNESYLDLIPSRTLREMLPHSFVNDYAHWYHNEAGIIQLRSLKDRWTSNPDDWCFVRQDGGWKLCQAGRTFLFAPSSSMARRIAGILSPLEAPLGLHMLYDARKSALEVRVPSLRLDFLLTADQSVGTLVGFKSKLVLCNDQNPSVRIVLIPEGDIQFQRFSGHVTVNAAYGTADRVQAYRIDDLLGRLTADTKLESKLYLAYIHALTSFCLPDPFLRRTGTEEALHILGSASVRAPCPLSWTAHDRLNLIAALAPRRAFYPAYEKVMQKVDWSSNLGFLAQDDRLYAATKEILGRCTTVAYSAESDNQITQALLLLALSTSVSTIPLPPDGQYDLSLGYNMKATELESIARIAAFRYEQTPAARLEPRLGESWQQTWNRRHREYQLKEWTKWYSNRQFAAYLAKLAKGLGEVPVDGIITDLPSAFPDFQPTSRPPGFVSIDDLFHHVPPSPTLVPDSLLDGLHQATWTNPGATARLPAVLDFLDREAKLDYEHHYLRELRQSLASLKGHAGHELNMDRVPMCADLFQKHLKRCKGRVKSIYGSLLDAVNQDLEDLPEAIQHIVKDTGFRPRISPIFFLQQLRSSRWSQLPSAWQDAIIEYGQVITALQQAKRLIRFQNEPVDLLRELESSGHRNWNPREHPEWLLLECESEILIRDVQQQIAQKMIQPPDNKNSVMQLNMGEGKSSVIAPSVAAALGDGSKLIRVIVAKPQAKQLHQMLTSKLSGLLDRPVYQLPFSRDIRMNESRAETIHQLISECMQEGGVLLVQPEHLFDPIDHSPDRWRVIQEILGLVARFSAEVKRDFPQSLDYDDRRDGRVPKVRILRPDAEKAIFDRVTTFICETGMDGFPIAHQHPNIRNAVRRYITQWDMSSKEIGAVEKSPFWHESTINHILLLRGLFASGILSFVFAQKRWRVSYGLDPNRGKTTKLAVPFRAKDNPTPRSEFSHPDVVIVLTCLTYYYGGLDNEALFTAFDLLIRSDNADLEYQEWVKASPTIPDAFKHIQGVNLKDHVQCVSEVFPCIKYSKAAIDYYLCRMVFAKESREFPHKLSASGWDLGKQKHNPTTGFSGTNDSRYVLPLDMKQLDIPEQKHTNALVLEYLLQPENAIALVGPEVKGAALDSRSLLDMVIHMDPNTRVILDVGAQVIEFTNLEFSKEWLKCYKDEEYTQAVIFFNDSDEIMVLDRSGKVEELQTSPFADQPDQCLVFLDEAHTRGTDLRLPTNYRAAVTLGANLTKDRLVQACMRMRKLGKGQTVIFCIPREIEQKILQLLGQESSGSYNITVADVLCWAIKETCQNMRRELPLWFTQGIRFCQQRSLWDEMEACSDYKSRSKCAGQFKEDEAQSLGQRYHPQQAHPNLYSFLYRIEPCTAAEFRKRCQEFGLTELRTSTLQGEQERELSPETEHERQVERPLPAEPEIHHLHEDVCSFVLNGVFSQSSSAFKPAFMALEHTSAAKNFDVSEFRNLVWATQDFARTVKGSFESNNYADSFQRSVQWVLTNEREIANNRLLVISPYEAQYLLPDIEMSRHVTLRLYSSRVNLGDYVQVCDSLGLAWKAPDESIALGPDGFLPPNSTGNSFSNKSGLSRSPVGFLKVLMSIIRQECELIGRTHMGRILEGVRLHEEEWIETQN</sequence>
<evidence type="ECO:0000256" key="8">
    <source>
        <dbReference type="SAM" id="MobiDB-lite"/>
    </source>
</evidence>
<evidence type="ECO:0000259" key="10">
    <source>
        <dbReference type="Pfam" id="PF12359"/>
    </source>
</evidence>
<dbReference type="InterPro" id="IPR022099">
    <property type="entry name" value="DUF3638"/>
</dbReference>
<keyword evidence="5" id="KW-0378">Hydrolase</keyword>
<evidence type="ECO:0000256" key="5">
    <source>
        <dbReference type="ARBA" id="ARBA00022801"/>
    </source>
</evidence>
<organism evidence="12 13">
    <name type="scientific">Fusarium oxysporum (strain Fo5176)</name>
    <name type="common">Fusarium vascular wilt</name>
    <dbReference type="NCBI Taxonomy" id="660025"/>
    <lineage>
        <taxon>Eukaryota</taxon>
        <taxon>Fungi</taxon>
        <taxon>Dikarya</taxon>
        <taxon>Ascomycota</taxon>
        <taxon>Pezizomycotina</taxon>
        <taxon>Sordariomycetes</taxon>
        <taxon>Hypocreomycetidae</taxon>
        <taxon>Hypocreales</taxon>
        <taxon>Nectriaceae</taxon>
        <taxon>Fusarium</taxon>
        <taxon>Fusarium oxysporum species complex</taxon>
    </lineage>
</organism>
<dbReference type="Proteomes" id="UP000002489">
    <property type="component" value="Unassembled WGS sequence"/>
</dbReference>
<keyword evidence="7" id="KW-0175">Coiled coil</keyword>
<reference evidence="12" key="2">
    <citation type="submission" date="2025-08" db="UniProtKB">
        <authorList>
            <consortium name="EnsemblFungi"/>
        </authorList>
    </citation>
    <scope>IDENTIFICATION</scope>
    <source>
        <strain evidence="12">4287 / CBS 123668 / FGSC 9935 / NRRL 34936</strain>
    </source>
</reference>
<evidence type="ECO:0000256" key="3">
    <source>
        <dbReference type="ARBA" id="ARBA00022670"/>
    </source>
</evidence>
<evidence type="ECO:0000256" key="4">
    <source>
        <dbReference type="ARBA" id="ARBA00022786"/>
    </source>
</evidence>
<dbReference type="Pfam" id="PF20255">
    <property type="entry name" value="DUF6606"/>
    <property type="match status" value="1"/>
</dbReference>
<dbReference type="GO" id="GO:0006508">
    <property type="term" value="P:proteolysis"/>
    <property type="evidence" value="ECO:0007669"/>
    <property type="project" value="UniProtKB-KW"/>
</dbReference>
<dbReference type="PANTHER" id="PTHR13367">
    <property type="entry name" value="UBIQUITIN THIOESTERASE"/>
    <property type="match status" value="1"/>
</dbReference>
<proteinExistence type="predicted"/>
<dbReference type="InterPro" id="IPR022105">
    <property type="entry name" value="DUF3645"/>
</dbReference>
<dbReference type="Pfam" id="PF12340">
    <property type="entry name" value="DUF3638"/>
    <property type="match status" value="1"/>
</dbReference>
<keyword evidence="3" id="KW-0645">Protease</keyword>
<keyword evidence="4" id="KW-0833">Ubl conjugation pathway</keyword>
<dbReference type="GO" id="GO:0004843">
    <property type="term" value="F:cysteine-type deubiquitinase activity"/>
    <property type="evidence" value="ECO:0007669"/>
    <property type="project" value="UniProtKB-EC"/>
</dbReference>
<keyword evidence="6" id="KW-0788">Thiol protease</keyword>
<dbReference type="PANTHER" id="PTHR13367:SF34">
    <property type="match status" value="1"/>
</dbReference>
<comment type="catalytic activity">
    <reaction evidence="1">
        <text>Thiol-dependent hydrolysis of ester, thioester, amide, peptide and isopeptide bonds formed by the C-terminal Gly of ubiquitin (a 76-residue protein attached to proteins as an intracellular targeting signal).</text>
        <dbReference type="EC" id="3.4.19.12"/>
    </reaction>
</comment>
<feature type="domain" description="DUF3638" evidence="9">
    <location>
        <begin position="1795"/>
        <end position="1934"/>
    </location>
</feature>
<evidence type="ECO:0000313" key="13">
    <source>
        <dbReference type="Proteomes" id="UP000002489"/>
    </source>
</evidence>
<dbReference type="InterPro" id="IPR046541">
    <property type="entry name" value="DUF6606"/>
</dbReference>
<dbReference type="STRING" id="426428.A0A0D2YCX1"/>
<dbReference type="InterPro" id="IPR051346">
    <property type="entry name" value="OTU_Deubiquitinase"/>
</dbReference>
<feature type="coiled-coil region" evidence="7">
    <location>
        <begin position="569"/>
        <end position="606"/>
    </location>
</feature>
<evidence type="ECO:0000256" key="1">
    <source>
        <dbReference type="ARBA" id="ARBA00000707"/>
    </source>
</evidence>
<feature type="region of interest" description="Disordered" evidence="8">
    <location>
        <begin position="2551"/>
        <end position="2570"/>
    </location>
</feature>
<reference evidence="13" key="1">
    <citation type="journal article" date="2012" name="Mol. Plant Microbe Interact.">
        <title>A highly conserved effector in Fusarium oxysporum is required for full virulence on Arabidopsis.</title>
        <authorList>
            <person name="Thatcher L.F."/>
            <person name="Gardiner D.M."/>
            <person name="Kazan K."/>
            <person name="Manners J."/>
        </authorList>
    </citation>
    <scope>NUCLEOTIDE SEQUENCE [LARGE SCALE GENOMIC DNA]</scope>
    <source>
        <strain evidence="13">Fo5176</strain>
    </source>
</reference>
<name>A0A0D2YCX1_FUSOF</name>
<evidence type="ECO:0000256" key="2">
    <source>
        <dbReference type="ARBA" id="ARBA00012759"/>
    </source>
</evidence>
<evidence type="ECO:0000256" key="6">
    <source>
        <dbReference type="ARBA" id="ARBA00022807"/>
    </source>
</evidence>
<evidence type="ECO:0000259" key="9">
    <source>
        <dbReference type="Pfam" id="PF12340"/>
    </source>
</evidence>
<accession>A0A0D2YCX1</accession>
<dbReference type="EC" id="3.4.19.12" evidence="2"/>
<evidence type="ECO:0000256" key="7">
    <source>
        <dbReference type="SAM" id="Coils"/>
    </source>
</evidence>
<feature type="domain" description="DUF3645" evidence="10">
    <location>
        <begin position="2082"/>
        <end position="2117"/>
    </location>
</feature>
<dbReference type="EnsemblFungi" id="FOXG_14153T0">
    <property type="protein sequence ID" value="FOXG_14153P0"/>
    <property type="gene ID" value="FOXG_14153"/>
</dbReference>
<feature type="compositionally biased region" description="Basic and acidic residues" evidence="8">
    <location>
        <begin position="2555"/>
        <end position="2570"/>
    </location>
</feature>
<feature type="domain" description="DUF6606" evidence="11">
    <location>
        <begin position="19"/>
        <end position="287"/>
    </location>
</feature>